<keyword evidence="13" id="KW-1185">Reference proteome</keyword>
<evidence type="ECO:0000259" key="10">
    <source>
        <dbReference type="PROSITE" id="PS50214"/>
    </source>
</evidence>
<feature type="disulfide bond" evidence="9">
    <location>
        <begin position="265"/>
        <end position="270"/>
    </location>
</feature>
<keyword evidence="2" id="KW-0645">Protease</keyword>
<dbReference type="PROSITE" id="PS50214">
    <property type="entry name" value="DISINTEGRIN_2"/>
    <property type="match status" value="1"/>
</dbReference>
<keyword evidence="9" id="KW-1015">Disulfide bond</keyword>
<dbReference type="Gene3D" id="4.10.70.10">
    <property type="entry name" value="Disintegrin domain"/>
    <property type="match status" value="1"/>
</dbReference>
<feature type="binding site" evidence="9">
    <location>
        <position position="247"/>
    </location>
    <ligand>
        <name>Zn(2+)</name>
        <dbReference type="ChEBI" id="CHEBI:29105"/>
        <note>catalytic</note>
    </ligand>
</feature>
<organism evidence="12 13">
    <name type="scientific">Tetranychus urticae</name>
    <name type="common">Two-spotted spider mite</name>
    <dbReference type="NCBI Taxonomy" id="32264"/>
    <lineage>
        <taxon>Eukaryota</taxon>
        <taxon>Metazoa</taxon>
        <taxon>Ecdysozoa</taxon>
        <taxon>Arthropoda</taxon>
        <taxon>Chelicerata</taxon>
        <taxon>Arachnida</taxon>
        <taxon>Acari</taxon>
        <taxon>Acariformes</taxon>
        <taxon>Trombidiformes</taxon>
        <taxon>Prostigmata</taxon>
        <taxon>Eleutherengona</taxon>
        <taxon>Raphignathae</taxon>
        <taxon>Tetranychoidea</taxon>
        <taxon>Tetranychidae</taxon>
        <taxon>Tetranychus</taxon>
    </lineage>
</organism>
<dbReference type="SUPFAM" id="SSF57552">
    <property type="entry name" value="Blood coagulation inhibitor (disintegrin)"/>
    <property type="match status" value="1"/>
</dbReference>
<dbReference type="Gene3D" id="3.40.390.10">
    <property type="entry name" value="Collagenase (Catalytic Domain)"/>
    <property type="match status" value="1"/>
</dbReference>
<comment type="subcellular location">
    <subcellularLocation>
        <location evidence="1">Membrane</location>
        <topology evidence="1">Single-pass membrane protein</topology>
    </subcellularLocation>
</comment>
<evidence type="ECO:0000256" key="2">
    <source>
        <dbReference type="ARBA" id="ARBA00022670"/>
    </source>
</evidence>
<dbReference type="InterPro" id="IPR001590">
    <property type="entry name" value="Peptidase_M12B"/>
</dbReference>
<dbReference type="SMART" id="SM00608">
    <property type="entry name" value="ACR"/>
    <property type="match status" value="1"/>
</dbReference>
<keyword evidence="5 9" id="KW-0862">Zinc</keyword>
<keyword evidence="9" id="KW-0479">Metal-binding</keyword>
<dbReference type="eggNOG" id="KOG3607">
    <property type="taxonomic scope" value="Eukaryota"/>
</dbReference>
<keyword evidence="6" id="KW-1133">Transmembrane helix</keyword>
<proteinExistence type="predicted"/>
<dbReference type="SMART" id="SM00050">
    <property type="entry name" value="DISIN"/>
    <property type="match status" value="1"/>
</dbReference>
<evidence type="ECO:0000256" key="7">
    <source>
        <dbReference type="ARBA" id="ARBA00023049"/>
    </source>
</evidence>
<feature type="active site" evidence="9">
    <location>
        <position position="248"/>
    </location>
</feature>
<dbReference type="PROSITE" id="PS50215">
    <property type="entry name" value="ADAM_MEPRO"/>
    <property type="match status" value="1"/>
</dbReference>
<dbReference type="EMBL" id="CAEY01000424">
    <property type="status" value="NOT_ANNOTATED_CDS"/>
    <property type="molecule type" value="Genomic_DNA"/>
</dbReference>
<dbReference type="Pfam" id="PF01421">
    <property type="entry name" value="Reprolysin"/>
    <property type="match status" value="1"/>
</dbReference>
<evidence type="ECO:0008006" key="14">
    <source>
        <dbReference type="Google" id="ProtNLM"/>
    </source>
</evidence>
<evidence type="ECO:0000256" key="3">
    <source>
        <dbReference type="ARBA" id="ARBA00022692"/>
    </source>
</evidence>
<evidence type="ECO:0000256" key="4">
    <source>
        <dbReference type="ARBA" id="ARBA00022801"/>
    </source>
</evidence>
<dbReference type="EnsemblMetazoa" id="tetur19g02460.1">
    <property type="protein sequence ID" value="tetur19g02460.1"/>
    <property type="gene ID" value="tetur19g02460"/>
</dbReference>
<comment type="caution">
    <text evidence="9">Lacks conserved residue(s) required for the propagation of feature annotation.</text>
</comment>
<protein>
    <recommendedName>
        <fullName evidence="14">EGF-like domain-containing protein</fullName>
    </recommendedName>
</protein>
<dbReference type="InterPro" id="IPR036436">
    <property type="entry name" value="Disintegrin_dom_sf"/>
</dbReference>
<evidence type="ECO:0000313" key="12">
    <source>
        <dbReference type="EnsemblMetazoa" id="tetur19g02460.1"/>
    </source>
</evidence>
<evidence type="ECO:0000256" key="6">
    <source>
        <dbReference type="ARBA" id="ARBA00022989"/>
    </source>
</evidence>
<feature type="binding site" evidence="9">
    <location>
        <position position="251"/>
    </location>
    <ligand>
        <name>Zn(2+)</name>
        <dbReference type="ChEBI" id="CHEBI:29105"/>
        <note>catalytic</note>
    </ligand>
</feature>
<dbReference type="PROSITE" id="PS01186">
    <property type="entry name" value="EGF_2"/>
    <property type="match status" value="1"/>
</dbReference>
<name>T1KSA5_TETUR</name>
<dbReference type="InterPro" id="IPR000742">
    <property type="entry name" value="EGF"/>
</dbReference>
<evidence type="ECO:0000259" key="11">
    <source>
        <dbReference type="PROSITE" id="PS50215"/>
    </source>
</evidence>
<keyword evidence="4" id="KW-0378">Hydrolase</keyword>
<keyword evidence="8" id="KW-0472">Membrane</keyword>
<dbReference type="InterPro" id="IPR006586">
    <property type="entry name" value="ADAM_Cys-rich"/>
</dbReference>
<feature type="domain" description="Peptidase M12B" evidence="11">
    <location>
        <begin position="110"/>
        <end position="310"/>
    </location>
</feature>
<dbReference type="AlphaFoldDB" id="T1KSA5"/>
<dbReference type="InterPro" id="IPR024079">
    <property type="entry name" value="MetalloPept_cat_dom_sf"/>
</dbReference>
<evidence type="ECO:0000256" key="5">
    <source>
        <dbReference type="ARBA" id="ARBA00022833"/>
    </source>
</evidence>
<evidence type="ECO:0000256" key="8">
    <source>
        <dbReference type="ARBA" id="ARBA00023136"/>
    </source>
</evidence>
<keyword evidence="3" id="KW-0812">Transmembrane</keyword>
<reference evidence="13" key="1">
    <citation type="submission" date="2011-08" db="EMBL/GenBank/DDBJ databases">
        <authorList>
            <person name="Rombauts S."/>
        </authorList>
    </citation>
    <scope>NUCLEOTIDE SEQUENCE</scope>
    <source>
        <strain evidence="13">London</strain>
    </source>
</reference>
<dbReference type="GO" id="GO:0006508">
    <property type="term" value="P:proteolysis"/>
    <property type="evidence" value="ECO:0007669"/>
    <property type="project" value="UniProtKB-KW"/>
</dbReference>
<dbReference type="Pfam" id="PF08516">
    <property type="entry name" value="ADAM_CR"/>
    <property type="match status" value="1"/>
</dbReference>
<dbReference type="HOGENOM" id="CLU_012714_4_0_1"/>
<dbReference type="GO" id="GO:0016020">
    <property type="term" value="C:membrane"/>
    <property type="evidence" value="ECO:0007669"/>
    <property type="project" value="UniProtKB-SubCell"/>
</dbReference>
<dbReference type="GO" id="GO:0004222">
    <property type="term" value="F:metalloendopeptidase activity"/>
    <property type="evidence" value="ECO:0007669"/>
    <property type="project" value="InterPro"/>
</dbReference>
<dbReference type="SUPFAM" id="SSF55486">
    <property type="entry name" value="Metalloproteases ('zincins'), catalytic domain"/>
    <property type="match status" value="1"/>
</dbReference>
<reference evidence="12" key="2">
    <citation type="submission" date="2015-06" db="UniProtKB">
        <authorList>
            <consortium name="EnsemblMetazoa"/>
        </authorList>
    </citation>
    <scope>IDENTIFICATION</scope>
</reference>
<evidence type="ECO:0000313" key="13">
    <source>
        <dbReference type="Proteomes" id="UP000015104"/>
    </source>
</evidence>
<feature type="domain" description="Disintegrin" evidence="10">
    <location>
        <begin position="315"/>
        <end position="406"/>
    </location>
</feature>
<sequence>MNACPGNCYGYGLGDNLGQCHCPLGYNLPDCSDSSTMGKWLNQVYRVDYVFQFVGLSFMIRSTTGDNVEAYIKKPAKEHLDCFALDLLSKKKLKMYIEVSLKQVVQDERYYLKIVMLVDYHTYLHYSQNITTCKQIAREIVNGAAYYMKMHNVFISLVETIVWTTEHGSISNTHPGIELNNIRVYKSTNEPFTSIYSNYTLVFLSNSPNNTTIGGGAALSGACARDSSAIILKLDSSIAIMGSILAHEIGHQLSMEHDDKGYCPCPYNWCIMNPYGANNPAHVMGWTNCSFAYFNYFKKIALSQCLTIPPSEAAPSYCGDGIVHSNEECDCGPSSTGCGPCCNPQTCTLTSNAVCGSGPCCNLTTCNYIEASYETICRQSTDSNCDFVEYCDGQSQFCPEDKTVHDGVRCALDGFCFKGKCGSPDAHCSYLNQGSAKRGSLLCFHTNFMVKGLHPCGVNRTNSGVLCDYADIECGRLACDPNMTHEVTYVAAFYHTSKWQIFYYTTREPIGCVTFDFVDLIPKNAGYAPNGAVCGFDYLGICIDTKCIPVNQIINENACPGNCNGYGICDNFGQCHCDPGINTTDCS</sequence>
<dbReference type="InterPro" id="IPR001762">
    <property type="entry name" value="Disintegrin_dom"/>
</dbReference>
<dbReference type="PANTHER" id="PTHR11905:SF159">
    <property type="entry name" value="ADAM METALLOPROTEASE"/>
    <property type="match status" value="1"/>
</dbReference>
<evidence type="ECO:0000256" key="9">
    <source>
        <dbReference type="PROSITE-ProRule" id="PRU00276"/>
    </source>
</evidence>
<dbReference type="Proteomes" id="UP000015104">
    <property type="component" value="Unassembled WGS sequence"/>
</dbReference>
<feature type="binding site" evidence="9">
    <location>
        <position position="257"/>
    </location>
    <ligand>
        <name>Zn(2+)</name>
        <dbReference type="ChEBI" id="CHEBI:29105"/>
        <note>catalytic</note>
    </ligand>
</feature>
<dbReference type="PANTHER" id="PTHR11905">
    <property type="entry name" value="ADAM A DISINTEGRIN AND METALLOPROTEASE DOMAIN"/>
    <property type="match status" value="1"/>
</dbReference>
<dbReference type="Pfam" id="PF00200">
    <property type="entry name" value="Disintegrin"/>
    <property type="match status" value="1"/>
</dbReference>
<dbReference type="GO" id="GO:0046872">
    <property type="term" value="F:metal ion binding"/>
    <property type="evidence" value="ECO:0007669"/>
    <property type="project" value="UniProtKB-KW"/>
</dbReference>
<keyword evidence="7" id="KW-0482">Metalloprotease</keyword>
<evidence type="ECO:0000256" key="1">
    <source>
        <dbReference type="ARBA" id="ARBA00004167"/>
    </source>
</evidence>
<accession>T1KSA5</accession>